<sequence length="274" mass="31160">MSLAHVVLSKEKYEKLLREINDLKEQVANKLPDKITNTEIESVNESEETESKKENDDNLNNDKVGETKYYSESGLCDNSTFNKEELNEKGKKLLDILNSNRNKQFNWNDKDAVCKESENIPPKGITLFYYALRDMHIPTELICNPERQKMLYMLGGQLQGQKTLGIKRKYLHIRDVHEIYNLKIQKRYKNLKNFSTIINNLSTFSISNKISSAVINCIGRSELSSPSKSELSSLSDGNDKSDSLLCESLIVISNVSLNDTSGVLINVFFNCSTT</sequence>
<evidence type="ECO:0000313" key="2">
    <source>
        <dbReference type="EMBL" id="KAJ8314023.1"/>
    </source>
</evidence>
<proteinExistence type="predicted"/>
<evidence type="ECO:0000313" key="3">
    <source>
        <dbReference type="Proteomes" id="UP001217089"/>
    </source>
</evidence>
<accession>A0ABQ9FED8</accession>
<comment type="caution">
    <text evidence="2">The sequence shown here is derived from an EMBL/GenBank/DDBJ whole genome shotgun (WGS) entry which is preliminary data.</text>
</comment>
<gene>
    <name evidence="2" type="ORF">KUTeg_008584</name>
</gene>
<protein>
    <submittedName>
        <fullName evidence="2">Uncharacterized protein</fullName>
    </submittedName>
</protein>
<reference evidence="2 3" key="1">
    <citation type="submission" date="2022-12" db="EMBL/GenBank/DDBJ databases">
        <title>Chromosome-level genome of Tegillarca granosa.</title>
        <authorList>
            <person name="Kim J."/>
        </authorList>
    </citation>
    <scope>NUCLEOTIDE SEQUENCE [LARGE SCALE GENOMIC DNA]</scope>
    <source>
        <strain evidence="2">Teg-2019</strain>
        <tissue evidence="2">Adductor muscle</tissue>
    </source>
</reference>
<dbReference type="EMBL" id="JARBDR010000342">
    <property type="protein sequence ID" value="KAJ8314023.1"/>
    <property type="molecule type" value="Genomic_DNA"/>
</dbReference>
<evidence type="ECO:0000256" key="1">
    <source>
        <dbReference type="SAM" id="MobiDB-lite"/>
    </source>
</evidence>
<feature type="region of interest" description="Disordered" evidence="1">
    <location>
        <begin position="38"/>
        <end position="64"/>
    </location>
</feature>
<dbReference type="Proteomes" id="UP001217089">
    <property type="component" value="Unassembled WGS sequence"/>
</dbReference>
<keyword evidence="3" id="KW-1185">Reference proteome</keyword>
<name>A0ABQ9FED8_TEGGR</name>
<organism evidence="2 3">
    <name type="scientific">Tegillarca granosa</name>
    <name type="common">Malaysian cockle</name>
    <name type="synonym">Anadara granosa</name>
    <dbReference type="NCBI Taxonomy" id="220873"/>
    <lineage>
        <taxon>Eukaryota</taxon>
        <taxon>Metazoa</taxon>
        <taxon>Spiralia</taxon>
        <taxon>Lophotrochozoa</taxon>
        <taxon>Mollusca</taxon>
        <taxon>Bivalvia</taxon>
        <taxon>Autobranchia</taxon>
        <taxon>Pteriomorphia</taxon>
        <taxon>Arcoida</taxon>
        <taxon>Arcoidea</taxon>
        <taxon>Arcidae</taxon>
        <taxon>Tegillarca</taxon>
    </lineage>
</organism>